<proteinExistence type="predicted"/>
<reference evidence="1 2" key="1">
    <citation type="submission" date="2016-03" db="EMBL/GenBank/DDBJ databases">
        <title>Spore heat resistance.</title>
        <authorList>
            <person name="Boekhorst J."/>
            <person name="Berendsen E.M."/>
            <person name="Wells-Bennik M.H."/>
            <person name="Kuipers O.P."/>
        </authorList>
    </citation>
    <scope>NUCLEOTIDE SEQUENCE [LARGE SCALE GENOMIC DNA]</scope>
    <source>
        <strain evidence="1 2">AF16</strain>
    </source>
</reference>
<evidence type="ECO:0000313" key="2">
    <source>
        <dbReference type="Proteomes" id="UP000078336"/>
    </source>
</evidence>
<dbReference type="PATRIC" id="fig|33934.7.peg.1158"/>
<dbReference type="Gene3D" id="3.20.20.80">
    <property type="entry name" value="Glycosidases"/>
    <property type="match status" value="1"/>
</dbReference>
<dbReference type="Proteomes" id="UP000078336">
    <property type="component" value="Unassembled WGS sequence"/>
</dbReference>
<protein>
    <submittedName>
        <fullName evidence="1">Uncharacterized protein</fullName>
    </submittedName>
</protein>
<name>A0A178TJB3_9BACL</name>
<dbReference type="OrthoDB" id="2080590at2"/>
<organism evidence="1 2">
    <name type="scientific">Anoxybacillus flavithermus</name>
    <dbReference type="NCBI Taxonomy" id="33934"/>
    <lineage>
        <taxon>Bacteria</taxon>
        <taxon>Bacillati</taxon>
        <taxon>Bacillota</taxon>
        <taxon>Bacilli</taxon>
        <taxon>Bacillales</taxon>
        <taxon>Anoxybacillaceae</taxon>
        <taxon>Anoxybacillus</taxon>
    </lineage>
</organism>
<dbReference type="AlphaFoldDB" id="A0A178TJB3"/>
<evidence type="ECO:0000313" key="1">
    <source>
        <dbReference type="EMBL" id="OAO81449.1"/>
    </source>
</evidence>
<keyword evidence="2" id="KW-1185">Reference proteome</keyword>
<sequence>MWGVDSAAKAPTFRPNVPNCRANVWIWQYGRDADLCPIDTNVANRKVSEYLY</sequence>
<dbReference type="RefSeq" id="WP_155116432.1">
    <property type="nucleotide sequence ID" value="NZ_CP021838.1"/>
</dbReference>
<dbReference type="EMBL" id="LUCQ01000053">
    <property type="protein sequence ID" value="OAO81449.1"/>
    <property type="molecule type" value="Genomic_DNA"/>
</dbReference>
<accession>A0A178TJB3</accession>
<gene>
    <name evidence="1" type="ORF">TAF16_0759</name>
</gene>
<comment type="caution">
    <text evidence="1">The sequence shown here is derived from an EMBL/GenBank/DDBJ whole genome shotgun (WGS) entry which is preliminary data.</text>
</comment>